<dbReference type="InterPro" id="IPR013221">
    <property type="entry name" value="Mur_ligase_cen"/>
</dbReference>
<evidence type="ECO:0000256" key="2">
    <source>
        <dbReference type="ARBA" id="ARBA00022741"/>
    </source>
</evidence>
<dbReference type="SUPFAM" id="SSF53623">
    <property type="entry name" value="MurD-like peptide ligases, catalytic domain"/>
    <property type="match status" value="1"/>
</dbReference>
<dbReference type="PATRIC" id="fig|525903.6.peg.869"/>
<dbReference type="InterPro" id="IPR051046">
    <property type="entry name" value="MurCDEF_CellWall_CoF430Synth"/>
</dbReference>
<dbReference type="InterPro" id="IPR035911">
    <property type="entry name" value="MurE/MurF_N"/>
</dbReference>
<accession>D1B9Z8</accession>
<evidence type="ECO:0000256" key="1">
    <source>
        <dbReference type="ARBA" id="ARBA00022598"/>
    </source>
</evidence>
<dbReference type="PANTHER" id="PTHR43024:SF1">
    <property type="entry name" value="UDP-N-ACETYLMURAMOYL-TRIPEPTIDE--D-ALANYL-D-ALANINE LIGASE"/>
    <property type="match status" value="1"/>
</dbReference>
<dbReference type="Gene3D" id="3.90.190.20">
    <property type="entry name" value="Mur ligase, C-terminal domain"/>
    <property type="match status" value="1"/>
</dbReference>
<gene>
    <name evidence="6" type="ordered locus">Taci_0868</name>
</gene>
<dbReference type="eggNOG" id="COG0770">
    <property type="taxonomic scope" value="Bacteria"/>
</dbReference>
<dbReference type="GO" id="GO:0016881">
    <property type="term" value="F:acid-amino acid ligase activity"/>
    <property type="evidence" value="ECO:0007669"/>
    <property type="project" value="InterPro"/>
</dbReference>
<evidence type="ECO:0000313" key="7">
    <source>
        <dbReference type="Proteomes" id="UP000002030"/>
    </source>
</evidence>
<dbReference type="Pfam" id="PF08245">
    <property type="entry name" value="Mur_ligase_M"/>
    <property type="match status" value="1"/>
</dbReference>
<dbReference type="STRING" id="525903.Taci_0868"/>
<feature type="domain" description="Mur ligase central" evidence="5">
    <location>
        <begin position="115"/>
        <end position="231"/>
    </location>
</feature>
<dbReference type="Pfam" id="PF01225">
    <property type="entry name" value="Mur_ligase"/>
    <property type="match status" value="1"/>
</dbReference>
<protein>
    <submittedName>
        <fullName evidence="6">Mur ligase middle domain protein</fullName>
    </submittedName>
</protein>
<organism evidence="6 7">
    <name type="scientific">Thermanaerovibrio acidaminovorans (strain ATCC 49978 / DSM 6589 / Su883)</name>
    <name type="common">Selenomonas acidaminovorans</name>
    <dbReference type="NCBI Taxonomy" id="525903"/>
    <lineage>
        <taxon>Bacteria</taxon>
        <taxon>Thermotogati</taxon>
        <taxon>Synergistota</taxon>
        <taxon>Synergistia</taxon>
        <taxon>Synergistales</taxon>
        <taxon>Synergistaceae</taxon>
        <taxon>Thermanaerovibrio</taxon>
    </lineage>
</organism>
<keyword evidence="2" id="KW-0547">Nucleotide-binding</keyword>
<evidence type="ECO:0000313" key="6">
    <source>
        <dbReference type="EMBL" id="ACZ19101.1"/>
    </source>
</evidence>
<keyword evidence="7" id="KW-1185">Reference proteome</keyword>
<dbReference type="PANTHER" id="PTHR43024">
    <property type="entry name" value="UDP-N-ACETYLMURAMOYL-TRIPEPTIDE--D-ALANYL-D-ALANINE LIGASE"/>
    <property type="match status" value="1"/>
</dbReference>
<feature type="domain" description="Mur ligase N-terminal catalytic" evidence="4">
    <location>
        <begin position="30"/>
        <end position="74"/>
    </location>
</feature>
<dbReference type="InterPro" id="IPR000713">
    <property type="entry name" value="Mur_ligase_N"/>
</dbReference>
<dbReference type="HOGENOM" id="CLU_031507_1_2_0"/>
<dbReference type="RefSeq" id="WP_012869616.1">
    <property type="nucleotide sequence ID" value="NC_013522.1"/>
</dbReference>
<dbReference type="GO" id="GO:0005524">
    <property type="term" value="F:ATP binding"/>
    <property type="evidence" value="ECO:0007669"/>
    <property type="project" value="UniProtKB-KW"/>
</dbReference>
<dbReference type="Gene3D" id="3.40.1390.10">
    <property type="entry name" value="MurE/MurF, N-terminal domain"/>
    <property type="match status" value="1"/>
</dbReference>
<dbReference type="EMBL" id="CP001818">
    <property type="protein sequence ID" value="ACZ19101.1"/>
    <property type="molecule type" value="Genomic_DNA"/>
</dbReference>
<sequence>MSSFRMTLGQAADLVGGILVGPDMELPRRVALDSREVLSGDLFVALRGNRTDGHAFVGQALSRGARCLLVEISKLEEIRPGLGGASCLAVPDPELALAEMASHWLKLVSPVVVGITGSVGKTTTREVILSLLGRRFKVHGSPKSYNTLIGLSATVMGMDRGCDNLVLEYGTSSFGEISKLVSYFPPDEMVITEVAPAHLERLRDVQGVLRAKLEILESQRGRFLSYNADNDLLWGAVTGGGLTVQRMGVGVRRGDVRISDRRIVWGDDGPRLNFNLHHGDRQLEVSSGLWPLHGAYPLALSWVMALRFGVEDLFPEVAYGFKPVKGRGRAIRSREGGWLMDESYNANPTSMFGAIDSTLELARGGSMRPQAVLGGMLEMGEDSSLWHRRIVDRLNGFQRVILVGDRWPSDRLPDWVVPVGSFEDALEVPMDLGEGTLTLVKGSRGYKLDLYVEAKGVMDGD</sequence>
<keyword evidence="1 6" id="KW-0436">Ligase</keyword>
<proteinExistence type="predicted"/>
<dbReference type="KEGG" id="tai:Taci_0868"/>
<dbReference type="InterPro" id="IPR036615">
    <property type="entry name" value="Mur_ligase_C_dom_sf"/>
</dbReference>
<evidence type="ECO:0000259" key="4">
    <source>
        <dbReference type="Pfam" id="PF01225"/>
    </source>
</evidence>
<dbReference type="InterPro" id="IPR036565">
    <property type="entry name" value="Mur-like_cat_sf"/>
</dbReference>
<dbReference type="SUPFAM" id="SSF53244">
    <property type="entry name" value="MurD-like peptide ligases, peptide-binding domain"/>
    <property type="match status" value="1"/>
</dbReference>
<evidence type="ECO:0000256" key="3">
    <source>
        <dbReference type="ARBA" id="ARBA00022840"/>
    </source>
</evidence>
<dbReference type="Gene3D" id="3.40.1190.10">
    <property type="entry name" value="Mur-like, catalytic domain"/>
    <property type="match status" value="1"/>
</dbReference>
<reference evidence="6 7" key="1">
    <citation type="journal article" date="2009" name="Stand. Genomic Sci.">
        <title>Complete genome sequence of Thermanaerovibrio acidaminovorans type strain (Su883).</title>
        <authorList>
            <person name="Chovatia M."/>
            <person name="Sikorski J."/>
            <person name="Schroder M."/>
            <person name="Lapidus A."/>
            <person name="Nolan M."/>
            <person name="Tice H."/>
            <person name="Glavina Del Rio T."/>
            <person name="Copeland A."/>
            <person name="Cheng J.F."/>
            <person name="Lucas S."/>
            <person name="Chen F."/>
            <person name="Bruce D."/>
            <person name="Goodwin L."/>
            <person name="Pitluck S."/>
            <person name="Ivanova N."/>
            <person name="Mavromatis K."/>
            <person name="Ovchinnikova G."/>
            <person name="Pati A."/>
            <person name="Chen A."/>
            <person name="Palaniappan K."/>
            <person name="Land M."/>
            <person name="Hauser L."/>
            <person name="Chang Y.J."/>
            <person name="Jeffries C.D."/>
            <person name="Chain P."/>
            <person name="Saunders E."/>
            <person name="Detter J.C."/>
            <person name="Brettin T."/>
            <person name="Rohde M."/>
            <person name="Goker M."/>
            <person name="Spring S."/>
            <person name="Bristow J."/>
            <person name="Markowitz V."/>
            <person name="Hugenholtz P."/>
            <person name="Kyrpides N.C."/>
            <person name="Klenk H.P."/>
            <person name="Eisen J.A."/>
        </authorList>
    </citation>
    <scope>NUCLEOTIDE SEQUENCE [LARGE SCALE GENOMIC DNA]</scope>
    <source>
        <strain evidence="7">ATCC 49978 / DSM 6589 / Su883</strain>
    </source>
</reference>
<dbReference type="SUPFAM" id="SSF63418">
    <property type="entry name" value="MurE/MurF N-terminal domain"/>
    <property type="match status" value="1"/>
</dbReference>
<name>D1B9Z8_THEAS</name>
<dbReference type="OrthoDB" id="9801978at2"/>
<dbReference type="Proteomes" id="UP000002030">
    <property type="component" value="Chromosome"/>
</dbReference>
<evidence type="ECO:0000259" key="5">
    <source>
        <dbReference type="Pfam" id="PF08245"/>
    </source>
</evidence>
<keyword evidence="3" id="KW-0067">ATP-binding</keyword>
<dbReference type="EnsemblBacteria" id="ACZ19101">
    <property type="protein sequence ID" value="ACZ19101"/>
    <property type="gene ID" value="Taci_0868"/>
</dbReference>
<dbReference type="AlphaFoldDB" id="D1B9Z8"/>